<name>G9XFG8_9FIRM</name>
<reference evidence="3 4" key="1">
    <citation type="submission" date="2011-08" db="EMBL/GenBank/DDBJ databases">
        <title>The Genome Sequence of Eubacteriaceae bacterium CM5.</title>
        <authorList>
            <consortium name="The Broad Institute Genome Sequencing Platform"/>
            <person name="Earl A."/>
            <person name="Ward D."/>
            <person name="Feldgarden M."/>
            <person name="Gevers D."/>
            <person name="Sizova M."/>
            <person name="Hazen A."/>
            <person name="Epstein S."/>
            <person name="Young S.K."/>
            <person name="Zeng Q."/>
            <person name="Gargeya S."/>
            <person name="Fitzgerald M."/>
            <person name="Haas B."/>
            <person name="Abouelleil A."/>
            <person name="Alvarado L."/>
            <person name="Arachchi H.M."/>
            <person name="Berlin A."/>
            <person name="Brown A."/>
            <person name="Chapman S.B."/>
            <person name="Chen Z."/>
            <person name="Dunbar C."/>
            <person name="Freedman E."/>
            <person name="Gearin G."/>
            <person name="Gellesch M."/>
            <person name="Goldberg J."/>
            <person name="Griggs A."/>
            <person name="Gujja S."/>
            <person name="Heiman D."/>
            <person name="Howarth C."/>
            <person name="Larson L."/>
            <person name="Lui A."/>
            <person name="MacDonald P.J.P."/>
            <person name="Montmayeur A."/>
            <person name="Murphy C."/>
            <person name="Neiman D."/>
            <person name="Pearson M."/>
            <person name="Priest M."/>
            <person name="Roberts A."/>
            <person name="Saif S."/>
            <person name="Shea T."/>
            <person name="Shenoy N."/>
            <person name="Sisk P."/>
            <person name="Stolte C."/>
            <person name="Sykes S."/>
            <person name="Wortman J."/>
            <person name="Nusbaum C."/>
            <person name="Birren B."/>
        </authorList>
    </citation>
    <scope>NUCLEOTIDE SEQUENCE [LARGE SCALE GENOMIC DNA]</scope>
    <source>
        <strain evidence="3 4">CM5</strain>
    </source>
</reference>
<dbReference type="AlphaFoldDB" id="G9XFG8"/>
<dbReference type="Pfam" id="PF13308">
    <property type="entry name" value="YARHG"/>
    <property type="match status" value="1"/>
</dbReference>
<dbReference type="InterPro" id="IPR025582">
    <property type="entry name" value="YARHG_dom"/>
</dbReference>
<organism evidence="3 4">
    <name type="scientific">Peptoanaerobacter stomatis</name>
    <dbReference type="NCBI Taxonomy" id="796937"/>
    <lineage>
        <taxon>Bacteria</taxon>
        <taxon>Bacillati</taxon>
        <taxon>Bacillota</taxon>
        <taxon>Clostridia</taxon>
        <taxon>Peptostreptococcales</taxon>
        <taxon>Filifactoraceae</taxon>
        <taxon>Peptoanaerobacter</taxon>
    </lineage>
</organism>
<evidence type="ECO:0000313" key="3">
    <source>
        <dbReference type="EMBL" id="EHL16693.1"/>
    </source>
</evidence>
<dbReference type="InterPro" id="IPR038434">
    <property type="entry name" value="YARHG_sf"/>
</dbReference>
<keyword evidence="1" id="KW-0732">Signal</keyword>
<evidence type="ECO:0000313" key="4">
    <source>
        <dbReference type="Proteomes" id="UP000003379"/>
    </source>
</evidence>
<proteinExistence type="predicted"/>
<dbReference type="SMART" id="SM01324">
    <property type="entry name" value="YARHG"/>
    <property type="match status" value="1"/>
</dbReference>
<evidence type="ECO:0000259" key="2">
    <source>
        <dbReference type="SMART" id="SM01324"/>
    </source>
</evidence>
<dbReference type="Proteomes" id="UP000003379">
    <property type="component" value="Unassembled WGS sequence"/>
</dbReference>
<dbReference type="RefSeq" id="WP_009528805.1">
    <property type="nucleotide sequence ID" value="NZ_JH414598.1"/>
</dbReference>
<dbReference type="HOGENOM" id="CLU_650337_0_0_9"/>
<feature type="domain" description="YARHG" evidence="2">
    <location>
        <begin position="277"/>
        <end position="361"/>
    </location>
</feature>
<protein>
    <recommendedName>
        <fullName evidence="2">YARHG domain-containing protein</fullName>
    </recommendedName>
</protein>
<accession>G9XFG8</accession>
<dbReference type="EMBL" id="AFZG01000074">
    <property type="protein sequence ID" value="EHL16693.1"/>
    <property type="molecule type" value="Genomic_DNA"/>
</dbReference>
<feature type="signal peptide" evidence="1">
    <location>
        <begin position="1"/>
        <end position="26"/>
    </location>
</feature>
<dbReference type="PROSITE" id="PS51257">
    <property type="entry name" value="PROKAR_LIPOPROTEIN"/>
    <property type="match status" value="1"/>
</dbReference>
<gene>
    <name evidence="3" type="ORF">HMPREF9628_00625</name>
</gene>
<sequence length="366" mass="43182">MKFIKKLSLIIISVFSLILLCSCSDKDMGSHMENNIKADTQVSKTEIKDFFNENFSKNGKLDENQLEIFKSEIKNSEYEKSLERELLDYIKQIQLCNIENYAIQQKYDFDILSKPILSKTFYVTQKLKYDNMIGEAVNFLSEEIEDSKGNAKMDWVAYEAVYDNYLGMYPNIKGQAYILRTSKKFANAGAYSLDYIDNGDKIMTTDANGFEKELPVYEILGDLGRYTFEELDYDRSVLMYNDSMKFQIYENISLMLENEKTIESMEKLRDRSYILPTNTLYVSKKEIVELADLKGKDIIRYAINEIYARYGYSFKMEEFKNYFESKPWYKKSDNLTQEYIQNNLMNEYEKKNLETLLFLEDALKDF</sequence>
<dbReference type="Gene3D" id="1.20.58.1690">
    <property type="match status" value="1"/>
</dbReference>
<feature type="chain" id="PRO_5003528062" description="YARHG domain-containing protein" evidence="1">
    <location>
        <begin position="27"/>
        <end position="366"/>
    </location>
</feature>
<comment type="caution">
    <text evidence="3">The sequence shown here is derived from an EMBL/GenBank/DDBJ whole genome shotgun (WGS) entry which is preliminary data.</text>
</comment>
<evidence type="ECO:0000256" key="1">
    <source>
        <dbReference type="SAM" id="SignalP"/>
    </source>
</evidence>